<dbReference type="EMBL" id="LSQZ01000004">
    <property type="protein sequence ID" value="KXI14624.1"/>
    <property type="molecule type" value="Genomic_DNA"/>
</dbReference>
<dbReference type="AlphaFoldDB" id="A0A135YYY6"/>
<accession>A0A135YYY6</accession>
<dbReference type="Proteomes" id="UP000070326">
    <property type="component" value="Unassembled WGS sequence"/>
</dbReference>
<dbReference type="PATRIC" id="fig|1261.5.peg.147"/>
<protein>
    <submittedName>
        <fullName evidence="1">Uncharacterized protein</fullName>
    </submittedName>
</protein>
<sequence length="72" mass="8442">MWTTWKIKKEGDLMSNIIKYPSQKITEMVRDLFEENIEIQTIGSEAILDEEYRDSMIETICAIVDAVIEENE</sequence>
<evidence type="ECO:0000313" key="2">
    <source>
        <dbReference type="Proteomes" id="UP000070326"/>
    </source>
</evidence>
<name>A0A135YYY6_9FIRM</name>
<reference evidence="1 2" key="1">
    <citation type="submission" date="2016-02" db="EMBL/GenBank/DDBJ databases">
        <authorList>
            <person name="Wen L."/>
            <person name="He K."/>
            <person name="Yang H."/>
        </authorList>
    </citation>
    <scope>NUCLEOTIDE SEQUENCE [LARGE SCALE GENOMIC DNA]</scope>
    <source>
        <strain evidence="1 2">MJR8628A</strain>
    </source>
</reference>
<proteinExistence type="predicted"/>
<dbReference type="STRING" id="1261.HMPREF3195_00145"/>
<comment type="caution">
    <text evidence="1">The sequence shown here is derived from an EMBL/GenBank/DDBJ whole genome shotgun (WGS) entry which is preliminary data.</text>
</comment>
<gene>
    <name evidence="1" type="ORF">HMPREF3195_00145</name>
</gene>
<organism evidence="1 2">
    <name type="scientific">Peptostreptococcus anaerobius</name>
    <dbReference type="NCBI Taxonomy" id="1261"/>
    <lineage>
        <taxon>Bacteria</taxon>
        <taxon>Bacillati</taxon>
        <taxon>Bacillota</taxon>
        <taxon>Clostridia</taxon>
        <taxon>Peptostreptococcales</taxon>
        <taxon>Peptostreptococcaceae</taxon>
        <taxon>Peptostreptococcus</taxon>
    </lineage>
</organism>
<evidence type="ECO:0000313" key="1">
    <source>
        <dbReference type="EMBL" id="KXI14624.1"/>
    </source>
</evidence>